<feature type="domain" description="TonB-dependent receptor-like beta-barrel" evidence="13">
    <location>
        <begin position="278"/>
        <end position="680"/>
    </location>
</feature>
<keyword evidence="8 15" id="KW-0675">Receptor</keyword>
<evidence type="ECO:0000256" key="9">
    <source>
        <dbReference type="ARBA" id="ARBA00023237"/>
    </source>
</evidence>
<dbReference type="RefSeq" id="WP_209141812.1">
    <property type="nucleotide sequence ID" value="NZ_JAGHKO010000010.1"/>
</dbReference>
<keyword evidence="4 10" id="KW-0812">Transmembrane</keyword>
<evidence type="ECO:0000256" key="2">
    <source>
        <dbReference type="ARBA" id="ARBA00022448"/>
    </source>
</evidence>
<dbReference type="PROSITE" id="PS52016">
    <property type="entry name" value="TONB_DEPENDENT_REC_3"/>
    <property type="match status" value="1"/>
</dbReference>
<dbReference type="PANTHER" id="PTHR30069">
    <property type="entry name" value="TONB-DEPENDENT OUTER MEMBRANE RECEPTOR"/>
    <property type="match status" value="1"/>
</dbReference>
<dbReference type="Pfam" id="PF13715">
    <property type="entry name" value="CarbopepD_reg_2"/>
    <property type="match status" value="1"/>
</dbReference>
<dbReference type="Pfam" id="PF00593">
    <property type="entry name" value="TonB_dep_Rec_b-barrel"/>
    <property type="match status" value="1"/>
</dbReference>
<keyword evidence="5 12" id="KW-0732">Signal</keyword>
<evidence type="ECO:0000256" key="4">
    <source>
        <dbReference type="ARBA" id="ARBA00022692"/>
    </source>
</evidence>
<keyword evidence="6 11" id="KW-0798">TonB box</keyword>
<organism evidence="15 16">
    <name type="scientific">Niastella soli</name>
    <dbReference type="NCBI Taxonomy" id="2821487"/>
    <lineage>
        <taxon>Bacteria</taxon>
        <taxon>Pseudomonadati</taxon>
        <taxon>Bacteroidota</taxon>
        <taxon>Chitinophagia</taxon>
        <taxon>Chitinophagales</taxon>
        <taxon>Chitinophagaceae</taxon>
        <taxon>Niastella</taxon>
    </lineage>
</organism>
<evidence type="ECO:0000256" key="3">
    <source>
        <dbReference type="ARBA" id="ARBA00022452"/>
    </source>
</evidence>
<evidence type="ECO:0000256" key="6">
    <source>
        <dbReference type="ARBA" id="ARBA00023077"/>
    </source>
</evidence>
<sequence>MKIWMLLIACLFYTFSVSAQDIFRVTVRSRSTTQALPGVSVTPTGGRGVVTNDSGQAVISELSAGKHTIQFSSIGYEPFTLTVTLPDTGWHEVLLTAVHKEMEEVTVLASTRNNQRIENSPLKVEVLGKEEMNEENAIKPGNIASILGDVSGIQIQQSSAVSGNSNVRIQGLDGRYTQILRDGMPLFDGFSGGFGIMQIPPLDLKQVELIKGSASTLYGGGAIGGLINLISKRPGYEQEGMFTLNQSTLKESNFNAYVAKRNKKVGYNFFGGVTHQGAVDVNDDSFSDVPKTDAVVLHPRFFIYPDSKTTIALGYTGTFETRNGGDMQVIKGNKDAVHQFFEKNKTDRHTGDLLVDRTIGNGNRLELKASVTSFDREINTNVHHFKGNQLNYFTEASILIPREKYSFVAGVNATGDRFKVLPSDPVLLTNFDNNTVGAFAQGTFNLPVNTTLEAGIRTDHHNNYGNFVLPRIALFHRFNEQWATRLGVGFGYKAPNPLAVQTVDYPIQEIQPLPAGIQAEKSIGYNAEVNFKTELSNESTLFINHAFFLTQINNPVIATEEAAGPVTFNNAGSHILTRGFDTYAQLKLGAWELYAGYTYTIAERKYLKDNQFMPLTPRNRMAFVLVYEIEGTWRFGLEGSYTGTQYRDGDSKTPDYLFTALMVERKLGKKISLVANCENLLDYRQSRHETLYTGSISDPTFKPLWAPIDGRVINCSLRWNWGAK</sequence>
<dbReference type="Pfam" id="PF07715">
    <property type="entry name" value="Plug"/>
    <property type="match status" value="1"/>
</dbReference>
<dbReference type="InterPro" id="IPR037066">
    <property type="entry name" value="Plug_dom_sf"/>
</dbReference>
<feature type="chain" id="PRO_5045917716" evidence="12">
    <location>
        <begin position="20"/>
        <end position="724"/>
    </location>
</feature>
<feature type="domain" description="TonB-dependent receptor plug" evidence="14">
    <location>
        <begin position="118"/>
        <end position="225"/>
    </location>
</feature>
<dbReference type="SUPFAM" id="SSF49464">
    <property type="entry name" value="Carboxypeptidase regulatory domain-like"/>
    <property type="match status" value="1"/>
</dbReference>
<dbReference type="InterPro" id="IPR039426">
    <property type="entry name" value="TonB-dep_rcpt-like"/>
</dbReference>
<keyword evidence="7 10" id="KW-0472">Membrane</keyword>
<keyword evidence="2 10" id="KW-0813">Transport</keyword>
<dbReference type="InterPro" id="IPR012910">
    <property type="entry name" value="Plug_dom"/>
</dbReference>
<evidence type="ECO:0000313" key="16">
    <source>
        <dbReference type="Proteomes" id="UP000677244"/>
    </source>
</evidence>
<dbReference type="EMBL" id="JAGHKO010000010">
    <property type="protein sequence ID" value="MBO9203764.1"/>
    <property type="molecule type" value="Genomic_DNA"/>
</dbReference>
<evidence type="ECO:0000256" key="8">
    <source>
        <dbReference type="ARBA" id="ARBA00023170"/>
    </source>
</evidence>
<comment type="similarity">
    <text evidence="10 11">Belongs to the TonB-dependent receptor family.</text>
</comment>
<dbReference type="Gene3D" id="2.40.170.20">
    <property type="entry name" value="TonB-dependent receptor, beta-barrel domain"/>
    <property type="match status" value="1"/>
</dbReference>
<gene>
    <name evidence="15" type="ORF">J7I42_26000</name>
</gene>
<dbReference type="PANTHER" id="PTHR30069:SF29">
    <property type="entry name" value="HEMOGLOBIN AND HEMOGLOBIN-HAPTOGLOBIN-BINDING PROTEIN 1-RELATED"/>
    <property type="match status" value="1"/>
</dbReference>
<keyword evidence="3 10" id="KW-1134">Transmembrane beta strand</keyword>
<evidence type="ECO:0000256" key="10">
    <source>
        <dbReference type="PROSITE-ProRule" id="PRU01360"/>
    </source>
</evidence>
<keyword evidence="16" id="KW-1185">Reference proteome</keyword>
<reference evidence="15 16" key="1">
    <citation type="submission" date="2021-03" db="EMBL/GenBank/DDBJ databases">
        <title>Assistant Professor.</title>
        <authorList>
            <person name="Huq M.A."/>
        </authorList>
    </citation>
    <scope>NUCLEOTIDE SEQUENCE [LARGE SCALE GENOMIC DNA]</scope>
    <source>
        <strain evidence="15 16">MAH-29</strain>
    </source>
</reference>
<evidence type="ECO:0000256" key="1">
    <source>
        <dbReference type="ARBA" id="ARBA00004571"/>
    </source>
</evidence>
<comment type="caution">
    <text evidence="15">The sequence shown here is derived from an EMBL/GenBank/DDBJ whole genome shotgun (WGS) entry which is preliminary data.</text>
</comment>
<dbReference type="Gene3D" id="2.60.40.1120">
    <property type="entry name" value="Carboxypeptidase-like, regulatory domain"/>
    <property type="match status" value="1"/>
</dbReference>
<evidence type="ECO:0000259" key="13">
    <source>
        <dbReference type="Pfam" id="PF00593"/>
    </source>
</evidence>
<keyword evidence="9 10" id="KW-0998">Cell outer membrane</keyword>
<dbReference type="InterPro" id="IPR036942">
    <property type="entry name" value="Beta-barrel_TonB_sf"/>
</dbReference>
<proteinExistence type="inferred from homology"/>
<evidence type="ECO:0000256" key="11">
    <source>
        <dbReference type="RuleBase" id="RU003357"/>
    </source>
</evidence>
<feature type="signal peptide" evidence="12">
    <location>
        <begin position="1"/>
        <end position="19"/>
    </location>
</feature>
<evidence type="ECO:0000256" key="12">
    <source>
        <dbReference type="SAM" id="SignalP"/>
    </source>
</evidence>
<dbReference type="SUPFAM" id="SSF56935">
    <property type="entry name" value="Porins"/>
    <property type="match status" value="1"/>
</dbReference>
<dbReference type="InterPro" id="IPR000531">
    <property type="entry name" value="Beta-barrel_TonB"/>
</dbReference>
<evidence type="ECO:0000256" key="5">
    <source>
        <dbReference type="ARBA" id="ARBA00022729"/>
    </source>
</evidence>
<dbReference type="InterPro" id="IPR008969">
    <property type="entry name" value="CarboxyPept-like_regulatory"/>
</dbReference>
<name>A0ABS3Z0R9_9BACT</name>
<comment type="subcellular location">
    <subcellularLocation>
        <location evidence="1 10">Cell outer membrane</location>
        <topology evidence="1 10">Multi-pass membrane protein</topology>
    </subcellularLocation>
</comment>
<dbReference type="Proteomes" id="UP000677244">
    <property type="component" value="Unassembled WGS sequence"/>
</dbReference>
<dbReference type="Gene3D" id="2.170.130.10">
    <property type="entry name" value="TonB-dependent receptor, plug domain"/>
    <property type="match status" value="1"/>
</dbReference>
<accession>A0ABS3Z0R9</accession>
<evidence type="ECO:0000256" key="7">
    <source>
        <dbReference type="ARBA" id="ARBA00023136"/>
    </source>
</evidence>
<evidence type="ECO:0000259" key="14">
    <source>
        <dbReference type="Pfam" id="PF07715"/>
    </source>
</evidence>
<evidence type="ECO:0000313" key="15">
    <source>
        <dbReference type="EMBL" id="MBO9203764.1"/>
    </source>
</evidence>
<protein>
    <submittedName>
        <fullName evidence="15">TonB-dependent receptor</fullName>
    </submittedName>
</protein>